<name>A0AA35Z0H9_LACSI</name>
<dbReference type="AlphaFoldDB" id="A0AA35Z0H9"/>
<keyword evidence="2" id="KW-1185">Reference proteome</keyword>
<evidence type="ECO:0000313" key="1">
    <source>
        <dbReference type="EMBL" id="CAI9283456.1"/>
    </source>
</evidence>
<dbReference type="EMBL" id="OX465081">
    <property type="protein sequence ID" value="CAI9283456.1"/>
    <property type="molecule type" value="Genomic_DNA"/>
</dbReference>
<sequence>MEINIHQTQDILDHMGYVFVSCISGRRSGANEISLVNTGAITALPAGIEFNFSKFIMHELDGPKSTHEDDDGDLYGDVEFLKEIDFTGFSDDVQTNTELDLNDEEFGPLPGFLNNYLNIVNEVASLATKTREEGNALKILLSMSNPMEDASSQGDVMSEIPTSVSTISTSAPIIPDSA</sequence>
<organism evidence="1 2">
    <name type="scientific">Lactuca saligna</name>
    <name type="common">Willowleaf lettuce</name>
    <dbReference type="NCBI Taxonomy" id="75948"/>
    <lineage>
        <taxon>Eukaryota</taxon>
        <taxon>Viridiplantae</taxon>
        <taxon>Streptophyta</taxon>
        <taxon>Embryophyta</taxon>
        <taxon>Tracheophyta</taxon>
        <taxon>Spermatophyta</taxon>
        <taxon>Magnoliopsida</taxon>
        <taxon>eudicotyledons</taxon>
        <taxon>Gunneridae</taxon>
        <taxon>Pentapetalae</taxon>
        <taxon>asterids</taxon>
        <taxon>campanulids</taxon>
        <taxon>Asterales</taxon>
        <taxon>Asteraceae</taxon>
        <taxon>Cichorioideae</taxon>
        <taxon>Cichorieae</taxon>
        <taxon>Lactucinae</taxon>
        <taxon>Lactuca</taxon>
    </lineage>
</organism>
<gene>
    <name evidence="1" type="ORF">LSALG_LOCUS23054</name>
</gene>
<dbReference type="Proteomes" id="UP001177003">
    <property type="component" value="Chromosome 5"/>
</dbReference>
<proteinExistence type="predicted"/>
<accession>A0AA35Z0H9</accession>
<protein>
    <submittedName>
        <fullName evidence="1">Uncharacterized protein</fullName>
    </submittedName>
</protein>
<evidence type="ECO:0000313" key="2">
    <source>
        <dbReference type="Proteomes" id="UP001177003"/>
    </source>
</evidence>
<reference evidence="1" key="1">
    <citation type="submission" date="2023-04" db="EMBL/GenBank/DDBJ databases">
        <authorList>
            <person name="Vijverberg K."/>
            <person name="Xiong W."/>
            <person name="Schranz E."/>
        </authorList>
    </citation>
    <scope>NUCLEOTIDE SEQUENCE</scope>
</reference>